<dbReference type="InterPro" id="IPR010281">
    <property type="entry name" value="DUF885"/>
</dbReference>
<evidence type="ECO:0008006" key="2">
    <source>
        <dbReference type="Google" id="ProtNLM"/>
    </source>
</evidence>
<accession>A0A382SJT6</accession>
<dbReference type="EMBL" id="UINC01129636">
    <property type="protein sequence ID" value="SVD10154.1"/>
    <property type="molecule type" value="Genomic_DNA"/>
</dbReference>
<proteinExistence type="predicted"/>
<dbReference type="Pfam" id="PF05960">
    <property type="entry name" value="DUF885"/>
    <property type="match status" value="1"/>
</dbReference>
<dbReference type="PANTHER" id="PTHR33361">
    <property type="entry name" value="GLR0591 PROTEIN"/>
    <property type="match status" value="1"/>
</dbReference>
<reference evidence="1" key="1">
    <citation type="submission" date="2018-05" db="EMBL/GenBank/DDBJ databases">
        <authorList>
            <person name="Lanie J.A."/>
            <person name="Ng W.-L."/>
            <person name="Kazmierczak K.M."/>
            <person name="Andrzejewski T.M."/>
            <person name="Davidsen T.M."/>
            <person name="Wayne K.J."/>
            <person name="Tettelin H."/>
            <person name="Glass J.I."/>
            <person name="Rusch D."/>
            <person name="Podicherti R."/>
            <person name="Tsui H.-C.T."/>
            <person name="Winkler M.E."/>
        </authorList>
    </citation>
    <scope>NUCLEOTIDE SEQUENCE</scope>
</reference>
<feature type="non-terminal residue" evidence="1">
    <location>
        <position position="211"/>
    </location>
</feature>
<sequence length="211" mass="24574">MSCNLNTNPHDETLKTFFHDQWEQNLENYPEYATYLGDNRYNDRLTNMSLDAVTKRQNQTKASLDELSNIDRNKLSTEYKLYYDLYVDKLIQSIAGQQYKGHLRPINQMGGIQISAANLVDNTPFDTEKDYHNYLKRLQALPTKIDQVIVLMKMGVSENVMPPQIVLASVPDQIKKQYTYPLDESPFYKPFTDYPEEFDAELKQTLSHEGE</sequence>
<organism evidence="1">
    <name type="scientific">marine metagenome</name>
    <dbReference type="NCBI Taxonomy" id="408172"/>
    <lineage>
        <taxon>unclassified sequences</taxon>
        <taxon>metagenomes</taxon>
        <taxon>ecological metagenomes</taxon>
    </lineage>
</organism>
<dbReference type="AlphaFoldDB" id="A0A382SJT6"/>
<gene>
    <name evidence="1" type="ORF">METZ01_LOCUS363008</name>
</gene>
<evidence type="ECO:0000313" key="1">
    <source>
        <dbReference type="EMBL" id="SVD10154.1"/>
    </source>
</evidence>
<dbReference type="PANTHER" id="PTHR33361:SF2">
    <property type="entry name" value="DUF885 DOMAIN-CONTAINING PROTEIN"/>
    <property type="match status" value="1"/>
</dbReference>
<protein>
    <recommendedName>
        <fullName evidence="2">DUF885 domain-containing protein</fullName>
    </recommendedName>
</protein>
<name>A0A382SJT6_9ZZZZ</name>